<sequence length="596" mass="69438">MKKKFRIYHRYITDSPLFVFQLDCRRVFLVFHFPISLILVNLEFMDPIAQKPRVAIIGTGTGGLALAIKLKQQLGYENFTIFEKGDDVGGTWRDNVYPGCSSDIPMFFYSLSTDNHDWPHSHGSSTDIQEYWQTLAQKYTLYPLIQFNTKVTSAIWDDAEKVYHIYLEDVKTGEKREYEAEVLVSAIGVLEVPRYANIPGREEFKGELWHSARWNPKNVDMRNKRVAVIGNGASAGIGYVCRTQFVPRITEDPSVQVIEFCRTPNWMLPPIRTEYSSVRRWFNRNIPLVPLFFRWLMYLRTELFYMLIFGSPFMRKISTKGAAYYIKSAAPKQYHEKLIPKYTLGCKRVIFDTDFCKALHRPNFDLNWDGVERITEDGVLTKKGEKIPFDIIIFGTGYRADEYPLQVRGVGGTIQEYFKDKQGPQAYRGTTYPNFPNFFTISGPNTITGHTSVIFTNECQADYIIQLIKPILERQVVTVEVKPEPTDVYNEKIQGRLSTSVFPNCQSWYRVEGSGKITNIFPGATTLFWLWLRKPKWQDYIGLGLEEWLDRRKKERRNKLWRWSAVLIILAVGVVYLWYNRRGFRFPPWKSPVSIL</sequence>
<reference evidence="6 7" key="1">
    <citation type="journal article" date="2020" name="ISME J.">
        <title>Uncovering the hidden diversity of litter-decomposition mechanisms in mushroom-forming fungi.</title>
        <authorList>
            <person name="Floudas D."/>
            <person name="Bentzer J."/>
            <person name="Ahren D."/>
            <person name="Johansson T."/>
            <person name="Persson P."/>
            <person name="Tunlid A."/>
        </authorList>
    </citation>
    <scope>NUCLEOTIDE SEQUENCE [LARGE SCALE GENOMIC DNA]</scope>
    <source>
        <strain evidence="6 7">CBS 146.42</strain>
    </source>
</reference>
<dbReference type="EMBL" id="JAACJO010000016">
    <property type="protein sequence ID" value="KAF5349697.1"/>
    <property type="molecule type" value="Genomic_DNA"/>
</dbReference>
<dbReference type="Proteomes" id="UP000559027">
    <property type="component" value="Unassembled WGS sequence"/>
</dbReference>
<dbReference type="OrthoDB" id="74360at2759"/>
<feature type="transmembrane region" description="Helical" evidence="5">
    <location>
        <begin position="292"/>
        <end position="310"/>
    </location>
</feature>
<organism evidence="6 7">
    <name type="scientific">Leucocoprinus leucothites</name>
    <dbReference type="NCBI Taxonomy" id="201217"/>
    <lineage>
        <taxon>Eukaryota</taxon>
        <taxon>Fungi</taxon>
        <taxon>Dikarya</taxon>
        <taxon>Basidiomycota</taxon>
        <taxon>Agaricomycotina</taxon>
        <taxon>Agaricomycetes</taxon>
        <taxon>Agaricomycetidae</taxon>
        <taxon>Agaricales</taxon>
        <taxon>Agaricineae</taxon>
        <taxon>Agaricaceae</taxon>
        <taxon>Leucocoprinus</taxon>
    </lineage>
</organism>
<dbReference type="Gene3D" id="3.50.50.60">
    <property type="entry name" value="FAD/NAD(P)-binding domain"/>
    <property type="match status" value="2"/>
</dbReference>
<evidence type="ECO:0000256" key="1">
    <source>
        <dbReference type="ARBA" id="ARBA00010139"/>
    </source>
</evidence>
<dbReference type="GO" id="GO:0050660">
    <property type="term" value="F:flavin adenine dinucleotide binding"/>
    <property type="evidence" value="ECO:0007669"/>
    <property type="project" value="InterPro"/>
</dbReference>
<evidence type="ECO:0000313" key="6">
    <source>
        <dbReference type="EMBL" id="KAF5349697.1"/>
    </source>
</evidence>
<dbReference type="PANTHER" id="PTHR42877:SF4">
    <property type="entry name" value="FAD_NAD(P)-BINDING DOMAIN-CONTAINING PROTEIN-RELATED"/>
    <property type="match status" value="1"/>
</dbReference>
<keyword evidence="7" id="KW-1185">Reference proteome</keyword>
<dbReference type="Pfam" id="PF00743">
    <property type="entry name" value="FMO-like"/>
    <property type="match status" value="1"/>
</dbReference>
<evidence type="ECO:0000313" key="7">
    <source>
        <dbReference type="Proteomes" id="UP000559027"/>
    </source>
</evidence>
<dbReference type="InterPro" id="IPR020946">
    <property type="entry name" value="Flavin_mOase-like"/>
</dbReference>
<gene>
    <name evidence="6" type="ORF">D9756_008830</name>
</gene>
<dbReference type="InterPro" id="IPR051209">
    <property type="entry name" value="FAD-bind_Monooxygenase_sf"/>
</dbReference>
<dbReference type="GO" id="GO:0050661">
    <property type="term" value="F:NADP binding"/>
    <property type="evidence" value="ECO:0007669"/>
    <property type="project" value="InterPro"/>
</dbReference>
<dbReference type="AlphaFoldDB" id="A0A8H5CXD2"/>
<keyword evidence="2" id="KW-0285">Flavoprotein</keyword>
<dbReference type="PANTHER" id="PTHR42877">
    <property type="entry name" value="L-ORNITHINE N(5)-MONOOXYGENASE-RELATED"/>
    <property type="match status" value="1"/>
</dbReference>
<dbReference type="InterPro" id="IPR036188">
    <property type="entry name" value="FAD/NAD-bd_sf"/>
</dbReference>
<keyword evidence="4" id="KW-0560">Oxidoreductase</keyword>
<proteinExistence type="inferred from homology"/>
<evidence type="ECO:0000256" key="3">
    <source>
        <dbReference type="ARBA" id="ARBA00022827"/>
    </source>
</evidence>
<evidence type="ECO:0000256" key="5">
    <source>
        <dbReference type="SAM" id="Phobius"/>
    </source>
</evidence>
<comment type="caution">
    <text evidence="6">The sequence shown here is derived from an EMBL/GenBank/DDBJ whole genome shotgun (WGS) entry which is preliminary data.</text>
</comment>
<feature type="transmembrane region" description="Helical" evidence="5">
    <location>
        <begin position="27"/>
        <end position="45"/>
    </location>
</feature>
<dbReference type="GO" id="GO:0004499">
    <property type="term" value="F:N,N-dimethylaniline monooxygenase activity"/>
    <property type="evidence" value="ECO:0007669"/>
    <property type="project" value="InterPro"/>
</dbReference>
<evidence type="ECO:0008006" key="8">
    <source>
        <dbReference type="Google" id="ProtNLM"/>
    </source>
</evidence>
<keyword evidence="3" id="KW-0274">FAD</keyword>
<evidence type="ECO:0000256" key="2">
    <source>
        <dbReference type="ARBA" id="ARBA00022630"/>
    </source>
</evidence>
<accession>A0A8H5CXD2</accession>
<protein>
    <recommendedName>
        <fullName evidence="8">Flavin-containing monooxygenase</fullName>
    </recommendedName>
</protein>
<feature type="transmembrane region" description="Helical" evidence="5">
    <location>
        <begin position="560"/>
        <end position="579"/>
    </location>
</feature>
<keyword evidence="5" id="KW-0472">Membrane</keyword>
<comment type="similarity">
    <text evidence="1">Belongs to the FAD-binding monooxygenase family.</text>
</comment>
<name>A0A8H5CXD2_9AGAR</name>
<dbReference type="SUPFAM" id="SSF51905">
    <property type="entry name" value="FAD/NAD(P)-binding domain"/>
    <property type="match status" value="2"/>
</dbReference>
<keyword evidence="5" id="KW-1133">Transmembrane helix</keyword>
<keyword evidence="5" id="KW-0812">Transmembrane</keyword>
<evidence type="ECO:0000256" key="4">
    <source>
        <dbReference type="ARBA" id="ARBA00023002"/>
    </source>
</evidence>